<name>A0A0B2VIR1_TOXCA</name>
<dbReference type="EMBL" id="JPKZ01001525">
    <property type="protein sequence ID" value="KHN81443.1"/>
    <property type="molecule type" value="Genomic_DNA"/>
</dbReference>
<gene>
    <name evidence="1" type="ORF">Tcan_00521</name>
</gene>
<feature type="non-terminal residue" evidence="1">
    <location>
        <position position="101"/>
    </location>
</feature>
<dbReference type="Proteomes" id="UP000031036">
    <property type="component" value="Unassembled WGS sequence"/>
</dbReference>
<protein>
    <submittedName>
        <fullName evidence="1">Uncharacterized protein</fullName>
    </submittedName>
</protein>
<evidence type="ECO:0000313" key="1">
    <source>
        <dbReference type="EMBL" id="KHN81443.1"/>
    </source>
</evidence>
<evidence type="ECO:0000313" key="2">
    <source>
        <dbReference type="Proteomes" id="UP000031036"/>
    </source>
</evidence>
<sequence length="101" mass="11875">MNSFCCQCAPRTYSLRVSFPNFWGTSLLPELVGCESRSRTHGMRVPILNLWAPSHLLELVDCESLFRTCDRSKRERCAYLTHVTLPWNKRIFRKQTMHIQT</sequence>
<organism evidence="1 2">
    <name type="scientific">Toxocara canis</name>
    <name type="common">Canine roundworm</name>
    <dbReference type="NCBI Taxonomy" id="6265"/>
    <lineage>
        <taxon>Eukaryota</taxon>
        <taxon>Metazoa</taxon>
        <taxon>Ecdysozoa</taxon>
        <taxon>Nematoda</taxon>
        <taxon>Chromadorea</taxon>
        <taxon>Rhabditida</taxon>
        <taxon>Spirurina</taxon>
        <taxon>Ascaridomorpha</taxon>
        <taxon>Ascaridoidea</taxon>
        <taxon>Toxocaridae</taxon>
        <taxon>Toxocara</taxon>
    </lineage>
</organism>
<accession>A0A0B2VIR1</accession>
<reference evidence="1 2" key="1">
    <citation type="submission" date="2014-11" db="EMBL/GenBank/DDBJ databases">
        <title>Genetic blueprint of the zoonotic pathogen Toxocara canis.</title>
        <authorList>
            <person name="Zhu X.-Q."/>
            <person name="Korhonen P.K."/>
            <person name="Cai H."/>
            <person name="Young N.D."/>
            <person name="Nejsum P."/>
            <person name="von Samson-Himmelstjerna G."/>
            <person name="Boag P.R."/>
            <person name="Tan P."/>
            <person name="Li Q."/>
            <person name="Min J."/>
            <person name="Yang Y."/>
            <person name="Wang X."/>
            <person name="Fang X."/>
            <person name="Hall R.S."/>
            <person name="Hofmann A."/>
            <person name="Sternberg P.W."/>
            <person name="Jex A.R."/>
            <person name="Gasser R.B."/>
        </authorList>
    </citation>
    <scope>NUCLEOTIDE SEQUENCE [LARGE SCALE GENOMIC DNA]</scope>
    <source>
        <strain evidence="1">PN_DK_2014</strain>
    </source>
</reference>
<keyword evidence="2" id="KW-1185">Reference proteome</keyword>
<comment type="caution">
    <text evidence="1">The sequence shown here is derived from an EMBL/GenBank/DDBJ whole genome shotgun (WGS) entry which is preliminary data.</text>
</comment>
<proteinExistence type="predicted"/>
<dbReference type="AlphaFoldDB" id="A0A0B2VIR1"/>